<dbReference type="EMBL" id="JASBWV010000009">
    <property type="protein sequence ID" value="KAJ9124620.1"/>
    <property type="molecule type" value="Genomic_DNA"/>
</dbReference>
<dbReference type="Proteomes" id="UP001234202">
    <property type="component" value="Unassembled WGS sequence"/>
</dbReference>
<reference evidence="1" key="1">
    <citation type="submission" date="2023-04" db="EMBL/GenBank/DDBJ databases">
        <title>Draft Genome sequencing of Naganishia species isolated from polar environments using Oxford Nanopore Technology.</title>
        <authorList>
            <person name="Leo P."/>
            <person name="Venkateswaran K."/>
        </authorList>
    </citation>
    <scope>NUCLEOTIDE SEQUENCE</scope>
    <source>
        <strain evidence="1">DBVPG 5303</strain>
    </source>
</reference>
<evidence type="ECO:0000313" key="1">
    <source>
        <dbReference type="EMBL" id="KAJ9124620.1"/>
    </source>
</evidence>
<evidence type="ECO:0000313" key="2">
    <source>
        <dbReference type="Proteomes" id="UP001234202"/>
    </source>
</evidence>
<organism evidence="1 2">
    <name type="scientific">Naganishia onofrii</name>
    <dbReference type="NCBI Taxonomy" id="1851511"/>
    <lineage>
        <taxon>Eukaryota</taxon>
        <taxon>Fungi</taxon>
        <taxon>Dikarya</taxon>
        <taxon>Basidiomycota</taxon>
        <taxon>Agaricomycotina</taxon>
        <taxon>Tremellomycetes</taxon>
        <taxon>Filobasidiales</taxon>
        <taxon>Filobasidiaceae</taxon>
        <taxon>Naganishia</taxon>
    </lineage>
</organism>
<sequence>MSVKNITVFGAGLMGAGIAQVAAQNGFKVVLSDVTEKALQNGLQIIQKSLARVAKKRFAAVSGQEGDGEGAGWTREVLGNIKTGTDAGQAVSSSDLVVEAIVENLEIKRNLFGFLDRKADPRCIFASNTSSLSIGDIAGTCSAERLTRFGGFHFFNPVPAMKLVEVIKAQHTSQETFDTLVAVAKKMEKVPVSAKDTPGFITGRLLIPYMLEAIRMAERGDASPQDIDTAMELGAGYPMGPFKLLDLVGLDTTTFISNGWREKAERGEIPKELVAKIPMLQKLVDEGKLGRKTGQGFYNVSRYDGPQYRS</sequence>
<proteinExistence type="predicted"/>
<gene>
    <name evidence="1" type="ORF">QFC24_002987</name>
</gene>
<keyword evidence="2" id="KW-1185">Reference proteome</keyword>
<protein>
    <submittedName>
        <fullName evidence="1">Uncharacterized protein</fullName>
    </submittedName>
</protein>
<accession>A0ACC2XML1</accession>
<name>A0ACC2XML1_9TREE</name>
<comment type="caution">
    <text evidence="1">The sequence shown here is derived from an EMBL/GenBank/DDBJ whole genome shotgun (WGS) entry which is preliminary data.</text>
</comment>